<feature type="signal peptide" evidence="1">
    <location>
        <begin position="1"/>
        <end position="27"/>
    </location>
</feature>
<dbReference type="EMBL" id="JAPNTZ010000021">
    <property type="protein sequence ID" value="MCY1144594.1"/>
    <property type="molecule type" value="Genomic_DNA"/>
</dbReference>
<proteinExistence type="predicted"/>
<evidence type="ECO:0000313" key="3">
    <source>
        <dbReference type="EMBL" id="MCY1144594.1"/>
    </source>
</evidence>
<reference evidence="3" key="1">
    <citation type="submission" date="2022-11" db="EMBL/GenBank/DDBJ databases">
        <authorList>
            <person name="Somphong A."/>
            <person name="Phongsopitanun W."/>
        </authorList>
    </citation>
    <scope>NUCLEOTIDE SEQUENCE</scope>
    <source>
        <strain evidence="3">Pm04-4</strain>
    </source>
</reference>
<accession>A0ABT4BDJ4</accession>
<dbReference type="InterPro" id="IPR000073">
    <property type="entry name" value="AB_hydrolase_1"/>
</dbReference>
<sequence>MKRTGKVLAMALAAVSVAALSVGTAQASSHSKARPTIVLVHGAWADSSSWNEVIPRLQRDGYTVVAPPNPLRSLAGDAAYVRTYLQTVTGPVVLVGHSYGGAVITNAATGNKNIKALVYVNAFAPDKGESPVALAGPDSALSADPTTIFTFVPATLPPTATTDLYLNRSTVFNSFATGLSRGQKELVLATQKPAAFGGLNEQSGEPAWKTIRSWYLIGRQDKIIPATAERAMAKRAGSTVTEYDGGHLGLISEAGTITRGIEKAAEAVS</sequence>
<dbReference type="Gene3D" id="3.40.50.1820">
    <property type="entry name" value="alpha/beta hydrolase"/>
    <property type="match status" value="1"/>
</dbReference>
<dbReference type="PANTHER" id="PTHR37017">
    <property type="entry name" value="AB HYDROLASE-1 DOMAIN-CONTAINING PROTEIN-RELATED"/>
    <property type="match status" value="1"/>
</dbReference>
<dbReference type="GO" id="GO:0016787">
    <property type="term" value="F:hydrolase activity"/>
    <property type="evidence" value="ECO:0007669"/>
    <property type="project" value="UniProtKB-KW"/>
</dbReference>
<dbReference type="SUPFAM" id="SSF53474">
    <property type="entry name" value="alpha/beta-Hydrolases"/>
    <property type="match status" value="1"/>
</dbReference>
<evidence type="ECO:0000259" key="2">
    <source>
        <dbReference type="Pfam" id="PF12697"/>
    </source>
</evidence>
<dbReference type="RefSeq" id="WP_267569174.1">
    <property type="nucleotide sequence ID" value="NZ_JAPNTZ010000021.1"/>
</dbReference>
<dbReference type="Proteomes" id="UP001151002">
    <property type="component" value="Unassembled WGS sequence"/>
</dbReference>
<name>A0ABT4BDJ4_9ACTN</name>
<feature type="domain" description="AB hydrolase-1" evidence="2">
    <location>
        <begin position="37"/>
        <end position="252"/>
    </location>
</feature>
<evidence type="ECO:0000313" key="4">
    <source>
        <dbReference type="Proteomes" id="UP001151002"/>
    </source>
</evidence>
<keyword evidence="3" id="KW-0378">Hydrolase</keyword>
<keyword evidence="1" id="KW-0732">Signal</keyword>
<gene>
    <name evidence="3" type="ORF">OWR29_41905</name>
</gene>
<feature type="chain" id="PRO_5045288562" evidence="1">
    <location>
        <begin position="28"/>
        <end position="269"/>
    </location>
</feature>
<dbReference type="Pfam" id="PF12697">
    <property type="entry name" value="Abhydrolase_6"/>
    <property type="match status" value="1"/>
</dbReference>
<organism evidence="3 4">
    <name type="scientific">Paractinoplanes pyxinae</name>
    <dbReference type="NCBI Taxonomy" id="2997416"/>
    <lineage>
        <taxon>Bacteria</taxon>
        <taxon>Bacillati</taxon>
        <taxon>Actinomycetota</taxon>
        <taxon>Actinomycetes</taxon>
        <taxon>Micromonosporales</taxon>
        <taxon>Micromonosporaceae</taxon>
        <taxon>Paractinoplanes</taxon>
    </lineage>
</organism>
<keyword evidence="4" id="KW-1185">Reference proteome</keyword>
<dbReference type="InterPro" id="IPR029058">
    <property type="entry name" value="AB_hydrolase_fold"/>
</dbReference>
<dbReference type="PANTHER" id="PTHR37017:SF11">
    <property type="entry name" value="ESTERASE_LIPASE_THIOESTERASE DOMAIN-CONTAINING PROTEIN"/>
    <property type="match status" value="1"/>
</dbReference>
<comment type="caution">
    <text evidence="3">The sequence shown here is derived from an EMBL/GenBank/DDBJ whole genome shotgun (WGS) entry which is preliminary data.</text>
</comment>
<protein>
    <submittedName>
        <fullName evidence="3">Alpha/beta hydrolase</fullName>
    </submittedName>
</protein>
<evidence type="ECO:0000256" key="1">
    <source>
        <dbReference type="SAM" id="SignalP"/>
    </source>
</evidence>
<dbReference type="InterPro" id="IPR052897">
    <property type="entry name" value="Sec-Metab_Biosynth_Hydrolase"/>
</dbReference>